<keyword evidence="2" id="KW-0378">Hydrolase</keyword>
<dbReference type="OrthoDB" id="414698at2759"/>
<organism evidence="4 5">
    <name type="scientific">Brachionus calyciflorus</name>
    <dbReference type="NCBI Taxonomy" id="104777"/>
    <lineage>
        <taxon>Eukaryota</taxon>
        <taxon>Metazoa</taxon>
        <taxon>Spiralia</taxon>
        <taxon>Gnathifera</taxon>
        <taxon>Rotifera</taxon>
        <taxon>Eurotatoria</taxon>
        <taxon>Monogononta</taxon>
        <taxon>Pseudotrocha</taxon>
        <taxon>Ploima</taxon>
        <taxon>Brachionidae</taxon>
        <taxon>Brachionus</taxon>
    </lineage>
</organism>
<comment type="similarity">
    <text evidence="1">Belongs to the LovG family.</text>
</comment>
<reference evidence="4" key="1">
    <citation type="submission" date="2021-02" db="EMBL/GenBank/DDBJ databases">
        <authorList>
            <person name="Nowell W R."/>
        </authorList>
    </citation>
    <scope>NUCLEOTIDE SEQUENCE</scope>
    <source>
        <strain evidence="4">Ploen Becks lab</strain>
    </source>
</reference>
<dbReference type="InterPro" id="IPR029058">
    <property type="entry name" value="AB_hydrolase_fold"/>
</dbReference>
<name>A0A813P3H7_9BILA</name>
<dbReference type="Gene3D" id="3.40.50.1820">
    <property type="entry name" value="alpha/beta hydrolase"/>
    <property type="match status" value="1"/>
</dbReference>
<dbReference type="PANTHER" id="PTHR48070">
    <property type="entry name" value="ESTERASE OVCA2"/>
    <property type="match status" value="1"/>
</dbReference>
<dbReference type="InterPro" id="IPR050593">
    <property type="entry name" value="LovG"/>
</dbReference>
<proteinExistence type="inferred from homology"/>
<evidence type="ECO:0000256" key="2">
    <source>
        <dbReference type="ARBA" id="ARBA00022801"/>
    </source>
</evidence>
<sequence>MEITKPLRILMIHGYRQNEAVFKDKTGGLRKSLKNLAELIYCDAFHEIPKQFRLNQTTDEAKSSIEIIEKCWYLKEPGSVFDYDKDFEMSIKHLNNVFREKGPFDGIWGFSQGSEMVAILANLMTKNVKSALIPDINFKFAIISATCKSRPIQLDHFYDSTRKINIPTLHIIGKSDKLVDYNKSLELCEYFDSPKIYLHELGHFIPAKKDDILVYSEFLKEMINFCKK</sequence>
<dbReference type="EMBL" id="CAJNOC010000311">
    <property type="protein sequence ID" value="CAF0742990.1"/>
    <property type="molecule type" value="Genomic_DNA"/>
</dbReference>
<evidence type="ECO:0000259" key="3">
    <source>
        <dbReference type="Pfam" id="PF03959"/>
    </source>
</evidence>
<dbReference type="AlphaFoldDB" id="A0A813P3H7"/>
<feature type="domain" description="Serine hydrolase" evidence="3">
    <location>
        <begin position="4"/>
        <end position="211"/>
    </location>
</feature>
<dbReference type="PANTHER" id="PTHR48070:SF6">
    <property type="entry name" value="ESTERASE OVCA2"/>
    <property type="match status" value="1"/>
</dbReference>
<keyword evidence="5" id="KW-1185">Reference proteome</keyword>
<dbReference type="SUPFAM" id="SSF53474">
    <property type="entry name" value="alpha/beta-Hydrolases"/>
    <property type="match status" value="1"/>
</dbReference>
<dbReference type="GO" id="GO:0005634">
    <property type="term" value="C:nucleus"/>
    <property type="evidence" value="ECO:0007669"/>
    <property type="project" value="TreeGrafter"/>
</dbReference>
<comment type="caution">
    <text evidence="4">The sequence shown here is derived from an EMBL/GenBank/DDBJ whole genome shotgun (WGS) entry which is preliminary data.</text>
</comment>
<dbReference type="GO" id="GO:0016787">
    <property type="term" value="F:hydrolase activity"/>
    <property type="evidence" value="ECO:0007669"/>
    <property type="project" value="UniProtKB-KW"/>
</dbReference>
<dbReference type="GO" id="GO:0005737">
    <property type="term" value="C:cytoplasm"/>
    <property type="evidence" value="ECO:0007669"/>
    <property type="project" value="TreeGrafter"/>
</dbReference>
<dbReference type="Pfam" id="PF03959">
    <property type="entry name" value="FSH1"/>
    <property type="match status" value="1"/>
</dbReference>
<evidence type="ECO:0000313" key="5">
    <source>
        <dbReference type="Proteomes" id="UP000663879"/>
    </source>
</evidence>
<evidence type="ECO:0000313" key="4">
    <source>
        <dbReference type="EMBL" id="CAF0742990.1"/>
    </source>
</evidence>
<evidence type="ECO:0000256" key="1">
    <source>
        <dbReference type="ARBA" id="ARBA00005863"/>
    </source>
</evidence>
<gene>
    <name evidence="4" type="ORF">OXX778_LOCUS3495</name>
</gene>
<accession>A0A813P3H7</accession>
<dbReference type="Proteomes" id="UP000663879">
    <property type="component" value="Unassembled WGS sequence"/>
</dbReference>
<dbReference type="InterPro" id="IPR005645">
    <property type="entry name" value="FSH-like_dom"/>
</dbReference>
<protein>
    <recommendedName>
        <fullName evidence="3">Serine hydrolase domain-containing protein</fullName>
    </recommendedName>
</protein>